<dbReference type="SUPFAM" id="SSF52540">
    <property type="entry name" value="P-loop containing nucleoside triphosphate hydrolases"/>
    <property type="match status" value="1"/>
</dbReference>
<dbReference type="PANTHER" id="PTHR47980">
    <property type="entry name" value="LD44762P"/>
    <property type="match status" value="1"/>
</dbReference>
<evidence type="ECO:0000256" key="4">
    <source>
        <dbReference type="ARBA" id="ARBA00023289"/>
    </source>
</evidence>
<comment type="similarity">
    <text evidence="1">Belongs to the small GTPase superfamily. Rab family.</text>
</comment>
<sequence length="91" mass="10386">LDDNSKRANVVKMLVANKIDEPKHSVSREEGQELAKTYGMLFQETSAKTRQNVDSVFREMVKKIVLSELIDTCKVIELDIVPSSKNKWCKC</sequence>
<keyword evidence="4" id="KW-0636">Prenylation</keyword>
<dbReference type="PRINTS" id="PR00449">
    <property type="entry name" value="RASTRNSFRMNG"/>
</dbReference>
<reference evidence="5 6" key="1">
    <citation type="submission" date="2024-11" db="EMBL/GenBank/DDBJ databases">
        <title>Adaptive evolution of stress response genes in parasites aligns with host niche diversity.</title>
        <authorList>
            <person name="Hahn C."/>
            <person name="Resl P."/>
        </authorList>
    </citation>
    <scope>NUCLEOTIDE SEQUENCE [LARGE SCALE GENOMIC DNA]</scope>
    <source>
        <strain evidence="5">EGGRZ-B1_66</strain>
        <tissue evidence="5">Body</tissue>
    </source>
</reference>
<keyword evidence="2" id="KW-0547">Nucleotide-binding</keyword>
<proteinExistence type="inferred from homology"/>
<organism evidence="5 6">
    <name type="scientific">Cichlidogyrus casuarinus</name>
    <dbReference type="NCBI Taxonomy" id="1844966"/>
    <lineage>
        <taxon>Eukaryota</taxon>
        <taxon>Metazoa</taxon>
        <taxon>Spiralia</taxon>
        <taxon>Lophotrochozoa</taxon>
        <taxon>Platyhelminthes</taxon>
        <taxon>Monogenea</taxon>
        <taxon>Monopisthocotylea</taxon>
        <taxon>Dactylogyridea</taxon>
        <taxon>Ancyrocephalidae</taxon>
        <taxon>Cichlidogyrus</taxon>
    </lineage>
</organism>
<dbReference type="SMART" id="SM00175">
    <property type="entry name" value="RAB"/>
    <property type="match status" value="1"/>
</dbReference>
<dbReference type="PROSITE" id="PS51419">
    <property type="entry name" value="RAB"/>
    <property type="match status" value="1"/>
</dbReference>
<evidence type="ECO:0000256" key="1">
    <source>
        <dbReference type="ARBA" id="ARBA00006270"/>
    </source>
</evidence>
<keyword evidence="6" id="KW-1185">Reference proteome</keyword>
<keyword evidence="4" id="KW-0449">Lipoprotein</keyword>
<dbReference type="InterPro" id="IPR001806">
    <property type="entry name" value="Small_GTPase"/>
</dbReference>
<evidence type="ECO:0000256" key="3">
    <source>
        <dbReference type="ARBA" id="ARBA00023134"/>
    </source>
</evidence>
<dbReference type="Proteomes" id="UP001626550">
    <property type="component" value="Unassembled WGS sequence"/>
</dbReference>
<evidence type="ECO:0000313" key="6">
    <source>
        <dbReference type="Proteomes" id="UP001626550"/>
    </source>
</evidence>
<dbReference type="AlphaFoldDB" id="A0ABD2PJ26"/>
<accession>A0ABD2PJ26</accession>
<evidence type="ECO:0000256" key="2">
    <source>
        <dbReference type="ARBA" id="ARBA00022741"/>
    </source>
</evidence>
<dbReference type="InterPro" id="IPR050305">
    <property type="entry name" value="Small_GTPase_Rab"/>
</dbReference>
<evidence type="ECO:0000313" key="5">
    <source>
        <dbReference type="EMBL" id="KAL3306973.1"/>
    </source>
</evidence>
<dbReference type="PROSITE" id="PS51421">
    <property type="entry name" value="RAS"/>
    <property type="match status" value="1"/>
</dbReference>
<comment type="caution">
    <text evidence="5">The sequence shown here is derived from an EMBL/GenBank/DDBJ whole genome shotgun (WGS) entry which is preliminary data.</text>
</comment>
<dbReference type="Gene3D" id="3.40.50.300">
    <property type="entry name" value="P-loop containing nucleotide triphosphate hydrolases"/>
    <property type="match status" value="1"/>
</dbReference>
<name>A0ABD2PJ26_9PLAT</name>
<dbReference type="Pfam" id="PF00071">
    <property type="entry name" value="Ras"/>
    <property type="match status" value="1"/>
</dbReference>
<keyword evidence="3" id="KW-0342">GTP-binding</keyword>
<dbReference type="EMBL" id="JBJKFK010008801">
    <property type="protein sequence ID" value="KAL3306973.1"/>
    <property type="molecule type" value="Genomic_DNA"/>
</dbReference>
<protein>
    <submittedName>
        <fullName evidence="5">Ras- protein Rab-18</fullName>
    </submittedName>
</protein>
<dbReference type="GO" id="GO:0005525">
    <property type="term" value="F:GTP binding"/>
    <property type="evidence" value="ECO:0007669"/>
    <property type="project" value="UniProtKB-KW"/>
</dbReference>
<feature type="non-terminal residue" evidence="5">
    <location>
        <position position="1"/>
    </location>
</feature>
<dbReference type="InterPro" id="IPR027417">
    <property type="entry name" value="P-loop_NTPase"/>
</dbReference>
<gene>
    <name evidence="5" type="primary">RAB18_2</name>
    <name evidence="5" type="ORF">Ciccas_014528</name>
</gene>